<dbReference type="GO" id="GO:1990904">
    <property type="term" value="C:ribonucleoprotein complex"/>
    <property type="evidence" value="ECO:0007669"/>
    <property type="project" value="UniProtKB-KW"/>
</dbReference>
<reference evidence="5 6" key="1">
    <citation type="submission" date="2014-04" db="EMBL/GenBank/DDBJ databases">
        <title>Aquimarina sp. 22II-S11-z7 Genome Sequencing.</title>
        <authorList>
            <person name="Lai Q."/>
        </authorList>
    </citation>
    <scope>NUCLEOTIDE SEQUENCE [LARGE SCALE GENOMIC DNA]</scope>
    <source>
        <strain evidence="5 6">22II-S11-z7</strain>
    </source>
</reference>
<keyword evidence="2 4" id="KW-0689">Ribosomal protein</keyword>
<keyword evidence="4" id="KW-0694">RNA-binding</keyword>
<keyword evidence="6" id="KW-1185">Reference proteome</keyword>
<comment type="subunit">
    <text evidence="4">Part of the 50S ribosomal subunit. Contacts protein L29, and trigger factor when it is bound to the ribosome.</text>
</comment>
<dbReference type="PANTHER" id="PTHR11620">
    <property type="entry name" value="60S RIBOSOMAL PROTEIN L23A"/>
    <property type="match status" value="1"/>
</dbReference>
<dbReference type="eggNOG" id="COG0089">
    <property type="taxonomic scope" value="Bacteria"/>
</dbReference>
<dbReference type="NCBIfam" id="NF004363">
    <property type="entry name" value="PRK05738.2-4"/>
    <property type="match status" value="1"/>
</dbReference>
<proteinExistence type="inferred from homology"/>
<dbReference type="GO" id="GO:0006412">
    <property type="term" value="P:translation"/>
    <property type="evidence" value="ECO:0007669"/>
    <property type="project" value="UniProtKB-UniRule"/>
</dbReference>
<dbReference type="InterPro" id="IPR012678">
    <property type="entry name" value="Ribosomal_uL23/eL15/eS24_sf"/>
</dbReference>
<dbReference type="HAMAP" id="MF_01369_B">
    <property type="entry name" value="Ribosomal_uL23_B"/>
    <property type="match status" value="1"/>
</dbReference>
<dbReference type="RefSeq" id="WP_034243850.1">
    <property type="nucleotide sequence ID" value="NZ_AQRA01000007.1"/>
</dbReference>
<dbReference type="Proteomes" id="UP000023541">
    <property type="component" value="Unassembled WGS sequence"/>
</dbReference>
<organism evidence="5 6">
    <name type="scientific">Aquimarina atlantica</name>
    <dbReference type="NCBI Taxonomy" id="1317122"/>
    <lineage>
        <taxon>Bacteria</taxon>
        <taxon>Pseudomonadati</taxon>
        <taxon>Bacteroidota</taxon>
        <taxon>Flavobacteriia</taxon>
        <taxon>Flavobacteriales</taxon>
        <taxon>Flavobacteriaceae</taxon>
        <taxon>Aquimarina</taxon>
    </lineage>
</organism>
<comment type="caution">
    <text evidence="5">The sequence shown here is derived from an EMBL/GenBank/DDBJ whole genome shotgun (WGS) entry which is preliminary data.</text>
</comment>
<dbReference type="STRING" id="1317122.ATO12_21120"/>
<evidence type="ECO:0000256" key="4">
    <source>
        <dbReference type="HAMAP-Rule" id="MF_01369"/>
    </source>
</evidence>
<evidence type="ECO:0000313" key="5">
    <source>
        <dbReference type="EMBL" id="EZH72641.1"/>
    </source>
</evidence>
<dbReference type="GO" id="GO:0019843">
    <property type="term" value="F:rRNA binding"/>
    <property type="evidence" value="ECO:0007669"/>
    <property type="project" value="UniProtKB-UniRule"/>
</dbReference>
<dbReference type="AlphaFoldDB" id="A0A023BRN2"/>
<dbReference type="GO" id="GO:0005840">
    <property type="term" value="C:ribosome"/>
    <property type="evidence" value="ECO:0007669"/>
    <property type="project" value="UniProtKB-KW"/>
</dbReference>
<evidence type="ECO:0000313" key="6">
    <source>
        <dbReference type="Proteomes" id="UP000023541"/>
    </source>
</evidence>
<dbReference type="SUPFAM" id="SSF54189">
    <property type="entry name" value="Ribosomal proteins S24e, L23 and L15e"/>
    <property type="match status" value="1"/>
</dbReference>
<dbReference type="EMBL" id="AQRA01000007">
    <property type="protein sequence ID" value="EZH72641.1"/>
    <property type="molecule type" value="Genomic_DNA"/>
</dbReference>
<evidence type="ECO:0000256" key="2">
    <source>
        <dbReference type="ARBA" id="ARBA00022980"/>
    </source>
</evidence>
<name>A0A023BRN2_9FLAO</name>
<gene>
    <name evidence="4" type="primary">rplW</name>
    <name evidence="5" type="ORF">ATO12_21120</name>
</gene>
<comment type="function">
    <text evidence="4">One of the early assembly proteins it binds 23S rRNA. One of the proteins that surrounds the polypeptide exit tunnel on the outside of the ribosome. Forms the main docking site for trigger factor binding to the ribosome.</text>
</comment>
<keyword evidence="3 4" id="KW-0687">Ribonucleoprotein</keyword>
<dbReference type="GO" id="GO:0003735">
    <property type="term" value="F:structural constituent of ribosome"/>
    <property type="evidence" value="ECO:0007669"/>
    <property type="project" value="InterPro"/>
</dbReference>
<dbReference type="InterPro" id="IPR013025">
    <property type="entry name" value="Ribosomal_uL23-like"/>
</dbReference>
<dbReference type="OrthoDB" id="9797862at2"/>
<protein>
    <recommendedName>
        <fullName evidence="4">Large ribosomal subunit protein uL23</fullName>
    </recommendedName>
</protein>
<comment type="similarity">
    <text evidence="1 4">Belongs to the universal ribosomal protein uL23 family.</text>
</comment>
<evidence type="ECO:0000256" key="3">
    <source>
        <dbReference type="ARBA" id="ARBA00023274"/>
    </source>
</evidence>
<dbReference type="Pfam" id="PF00276">
    <property type="entry name" value="Ribosomal_L23"/>
    <property type="match status" value="1"/>
</dbReference>
<keyword evidence="4" id="KW-0699">rRNA-binding</keyword>
<dbReference type="Gene3D" id="3.30.70.330">
    <property type="match status" value="1"/>
</dbReference>
<accession>A0A023BRN2</accession>
<sequence length="96" mass="10671">MSILIKPIITEKATTDSEVFNRYGFVVDKKANKVEIKKAVEAAYGVSVTKVRTINVRPDRNTRYTKTGMVTGKTSAYKKAIVQVAEGEVIDLYSNL</sequence>
<dbReference type="InterPro" id="IPR012677">
    <property type="entry name" value="Nucleotide-bd_a/b_plait_sf"/>
</dbReference>
<evidence type="ECO:0000256" key="1">
    <source>
        <dbReference type="ARBA" id="ARBA00006700"/>
    </source>
</evidence>